<dbReference type="KEGG" id="foo:CGC45_03445"/>
<protein>
    <recommendedName>
        <fullName evidence="3">N-acetyltransferase</fullName>
    </recommendedName>
</protein>
<evidence type="ECO:0000313" key="1">
    <source>
        <dbReference type="EMBL" id="AXH29702.1"/>
    </source>
</evidence>
<dbReference type="SUPFAM" id="SSF55729">
    <property type="entry name" value="Acyl-CoA N-acyltransferases (Nat)"/>
    <property type="match status" value="1"/>
</dbReference>
<dbReference type="OrthoDB" id="6293260at2"/>
<dbReference type="AlphaFoldDB" id="A0A345JQV6"/>
<keyword evidence="2" id="KW-1185">Reference proteome</keyword>
<reference evidence="1 2" key="1">
    <citation type="submission" date="2017-07" db="EMBL/GenBank/DDBJ databases">
        <title>Complete genome sequences and comparative analysis of the novel pathogen Francisella opportunistica.</title>
        <authorList>
            <person name="Dietrich E.A."/>
            <person name="Kingry L.C."/>
            <person name="Petersen J.M."/>
        </authorList>
    </citation>
    <scope>NUCLEOTIDE SEQUENCE [LARGE SCALE GENOMIC DNA]</scope>
    <source>
        <strain evidence="1 2">14-2155</strain>
    </source>
</reference>
<dbReference type="Proteomes" id="UP000253862">
    <property type="component" value="Chromosome"/>
</dbReference>
<dbReference type="InterPro" id="IPR016181">
    <property type="entry name" value="Acyl_CoA_acyltransferase"/>
</dbReference>
<evidence type="ECO:0000313" key="2">
    <source>
        <dbReference type="Proteomes" id="UP000253862"/>
    </source>
</evidence>
<dbReference type="EMBL" id="CP022375">
    <property type="protein sequence ID" value="AXH29702.1"/>
    <property type="molecule type" value="Genomic_DNA"/>
</dbReference>
<organism evidence="1 2">
    <name type="scientific">Francisella opportunistica</name>
    <dbReference type="NCBI Taxonomy" id="2016517"/>
    <lineage>
        <taxon>Bacteria</taxon>
        <taxon>Pseudomonadati</taxon>
        <taxon>Pseudomonadota</taxon>
        <taxon>Gammaproteobacteria</taxon>
        <taxon>Thiotrichales</taxon>
        <taxon>Francisellaceae</taxon>
        <taxon>Francisella</taxon>
    </lineage>
</organism>
<accession>A0A345JQV6</accession>
<sequence>MYSEKDIGLEYKSENLKTRPIMEEDRDFWYDLHASESVCKYFRDGKTRSAEQVKAQFDRSLARFKNGDPRYLHVIEQLIEDRWIKVGTVVLGGSSEPKFLECAMITHPAYDTENNQYLDIAFENKTLELEDQKRVKNSIHPIWGQKNATRILQWGLENYIPYILKTKVNHSWENEQGEVFQEVFDGSQYIGIYATATNPASMKVLKNYGFTEEGKSECNWGSKYIYKYLFKI</sequence>
<gene>
    <name evidence="1" type="ORF">CGC43_03455</name>
</gene>
<name>A0A345JQV6_9GAMM</name>
<evidence type="ECO:0008006" key="3">
    <source>
        <dbReference type="Google" id="ProtNLM"/>
    </source>
</evidence>
<dbReference type="Gene3D" id="3.40.630.30">
    <property type="match status" value="1"/>
</dbReference>
<dbReference type="RefSeq" id="WP_071628976.1">
    <property type="nucleotide sequence ID" value="NZ_CP022375.1"/>
</dbReference>
<proteinExistence type="predicted"/>